<accession>A0A8S5PWF2</accession>
<dbReference type="InterPro" id="IPR008593">
    <property type="entry name" value="Dam_MeTrfase"/>
</dbReference>
<dbReference type="GO" id="GO:0003677">
    <property type="term" value="F:DNA binding"/>
    <property type="evidence" value="ECO:0007669"/>
    <property type="project" value="InterPro"/>
</dbReference>
<dbReference type="GO" id="GO:0009307">
    <property type="term" value="P:DNA restriction-modification system"/>
    <property type="evidence" value="ECO:0007669"/>
    <property type="project" value="InterPro"/>
</dbReference>
<dbReference type="Pfam" id="PF05869">
    <property type="entry name" value="Dam"/>
    <property type="match status" value="1"/>
</dbReference>
<dbReference type="EMBL" id="BK015531">
    <property type="protein sequence ID" value="DAE11359.1"/>
    <property type="molecule type" value="Genomic_DNA"/>
</dbReference>
<evidence type="ECO:0000256" key="1">
    <source>
        <dbReference type="SAM" id="MobiDB-lite"/>
    </source>
</evidence>
<name>A0A8S5PWF2_9CAUD</name>
<reference evidence="2" key="1">
    <citation type="journal article" date="2021" name="Proc. Natl. Acad. Sci. U.S.A.">
        <title>A Catalog of Tens of Thousands of Viruses from Human Metagenomes Reveals Hidden Associations with Chronic Diseases.</title>
        <authorList>
            <person name="Tisza M.J."/>
            <person name="Buck C.B."/>
        </authorList>
    </citation>
    <scope>NUCLEOTIDE SEQUENCE</scope>
    <source>
        <strain evidence="2">CtWiL39</strain>
    </source>
</reference>
<feature type="region of interest" description="Disordered" evidence="1">
    <location>
        <begin position="1"/>
        <end position="29"/>
    </location>
</feature>
<protein>
    <submittedName>
        <fullName evidence="2">DNA N-6-adenine-methyltransferase</fullName>
    </submittedName>
</protein>
<sequence>MSPVRLGRGGTPAARKSAESAGPDQRQGRTVEVRRMNEVLFSSQRMDWETPQKFFDELNAKYHFVLDAAAEDHNAKCARYFTPAQNGLSQSWDVGGAVWCNPPYGRSTGKWVKKAWQEAQKGVTIVMLIPARPDVSYFHDWILGKAEVIFLRGRLKFELNGIPAKNAAAFPSMLVIYNGGKA</sequence>
<evidence type="ECO:0000313" key="2">
    <source>
        <dbReference type="EMBL" id="DAE11359.1"/>
    </source>
</evidence>
<proteinExistence type="predicted"/>
<dbReference type="GO" id="GO:0009007">
    <property type="term" value="F:site-specific DNA-methyltransferase (adenine-specific) activity"/>
    <property type="evidence" value="ECO:0007669"/>
    <property type="project" value="InterPro"/>
</dbReference>
<organism evidence="2">
    <name type="scientific">Myoviridae sp. ctWiL39</name>
    <dbReference type="NCBI Taxonomy" id="2825120"/>
    <lineage>
        <taxon>Viruses</taxon>
        <taxon>Duplodnaviria</taxon>
        <taxon>Heunggongvirae</taxon>
        <taxon>Uroviricota</taxon>
        <taxon>Caudoviricetes</taxon>
    </lineage>
</organism>